<feature type="compositionally biased region" description="Polar residues" evidence="3">
    <location>
        <begin position="37"/>
        <end position="47"/>
    </location>
</feature>
<evidence type="ECO:0000256" key="2">
    <source>
        <dbReference type="HAMAP-Rule" id="MF_01505"/>
    </source>
</evidence>
<dbReference type="GO" id="GO:0042601">
    <property type="term" value="C:endospore-forming forespore"/>
    <property type="evidence" value="ECO:0007669"/>
    <property type="project" value="InterPro"/>
</dbReference>
<accession>A0A7S8CAM2</accession>
<comment type="induction">
    <text evidence="2">Expressed only in the forespore compartment of sporulating cells.</text>
</comment>
<name>A0A7S8CAM2_9BACI</name>
<keyword evidence="5" id="KW-1185">Reference proteome</keyword>
<dbReference type="EMBL" id="CP049742">
    <property type="protein sequence ID" value="QPC46465.1"/>
    <property type="molecule type" value="Genomic_DNA"/>
</dbReference>
<dbReference type="Pfam" id="PF08177">
    <property type="entry name" value="SspN"/>
    <property type="match status" value="1"/>
</dbReference>
<proteinExistence type="evidence at transcript level"/>
<dbReference type="HAMAP" id="MF_01505">
    <property type="entry name" value="SspN"/>
    <property type="match status" value="1"/>
</dbReference>
<dbReference type="NCBIfam" id="NF006904">
    <property type="entry name" value="PRK09398.1"/>
    <property type="match status" value="1"/>
</dbReference>
<evidence type="ECO:0000313" key="4">
    <source>
        <dbReference type="EMBL" id="QPC46465.1"/>
    </source>
</evidence>
<evidence type="ECO:0000313" key="5">
    <source>
        <dbReference type="Proteomes" id="UP000593626"/>
    </source>
</evidence>
<dbReference type="GO" id="GO:0030436">
    <property type="term" value="P:asexual sporulation"/>
    <property type="evidence" value="ECO:0007669"/>
    <property type="project" value="UniProtKB-UniRule"/>
</dbReference>
<evidence type="ECO:0000256" key="3">
    <source>
        <dbReference type="SAM" id="MobiDB-lite"/>
    </source>
</evidence>
<dbReference type="RefSeq" id="WP_239673987.1">
    <property type="nucleotide sequence ID" value="NZ_CP049742.1"/>
</dbReference>
<dbReference type="KEGG" id="mcui:G8O30_05545"/>
<comment type="subcellular location">
    <subcellularLocation>
        <location evidence="2">Spore core</location>
    </subcellularLocation>
</comment>
<keyword evidence="1 2" id="KW-0749">Sporulation</keyword>
<evidence type="ECO:0000256" key="1">
    <source>
        <dbReference type="ARBA" id="ARBA00022969"/>
    </source>
</evidence>
<dbReference type="InterPro" id="IPR012612">
    <property type="entry name" value="SASP_SspN"/>
</dbReference>
<sequence>MGNQKSFQKRFSEDHLGTKSRVSHRNNGKQMADKSGHQPQVIQTKGE</sequence>
<reference evidence="4 5" key="1">
    <citation type="submission" date="2019-07" db="EMBL/GenBank/DDBJ databases">
        <title>Genome sequence of 2 isolates from Red Sea Mangroves.</title>
        <authorList>
            <person name="Sefrji F."/>
            <person name="Michoud G."/>
            <person name="Merlino G."/>
            <person name="Daffonchio D."/>
        </authorList>
    </citation>
    <scope>NUCLEOTIDE SEQUENCE [LARGE SCALE GENOMIC DNA]</scope>
    <source>
        <strain evidence="4 5">R1DC41</strain>
    </source>
</reference>
<dbReference type="Proteomes" id="UP000593626">
    <property type="component" value="Chromosome"/>
</dbReference>
<dbReference type="GO" id="GO:0030435">
    <property type="term" value="P:sporulation resulting in formation of a cellular spore"/>
    <property type="evidence" value="ECO:0007669"/>
    <property type="project" value="UniProtKB-KW"/>
</dbReference>
<comment type="similarity">
    <text evidence="2">Belongs to the SspN family.</text>
</comment>
<organism evidence="4 5">
    <name type="scientific">Mangrovibacillus cuniculi</name>
    <dbReference type="NCBI Taxonomy" id="2593652"/>
    <lineage>
        <taxon>Bacteria</taxon>
        <taxon>Bacillati</taxon>
        <taxon>Bacillota</taxon>
        <taxon>Bacilli</taxon>
        <taxon>Bacillales</taxon>
        <taxon>Bacillaceae</taxon>
        <taxon>Mangrovibacillus</taxon>
    </lineage>
</organism>
<gene>
    <name evidence="2" type="primary">sspN</name>
    <name evidence="4" type="ORF">G8O30_05545</name>
</gene>
<dbReference type="AlphaFoldDB" id="A0A7S8CAM2"/>
<feature type="region of interest" description="Disordered" evidence="3">
    <location>
        <begin position="1"/>
        <end position="47"/>
    </location>
</feature>
<protein>
    <recommendedName>
        <fullName evidence="2">Small, acid-soluble spore protein N</fullName>
        <shortName evidence="2">SASP N</shortName>
    </recommendedName>
</protein>